<evidence type="ECO:0000313" key="7">
    <source>
        <dbReference type="EMBL" id="PIZ62323.1"/>
    </source>
</evidence>
<dbReference type="InterPro" id="IPR012902">
    <property type="entry name" value="N_methyl_site"/>
</dbReference>
<dbReference type="GO" id="GO:0015628">
    <property type="term" value="P:protein secretion by the type II secretion system"/>
    <property type="evidence" value="ECO:0007669"/>
    <property type="project" value="InterPro"/>
</dbReference>
<dbReference type="EMBL" id="PFOB01000059">
    <property type="protein sequence ID" value="PIZ62323.1"/>
    <property type="molecule type" value="Genomic_DNA"/>
</dbReference>
<gene>
    <name evidence="7" type="ORF">COY16_04700</name>
</gene>
<keyword evidence="2" id="KW-0488">Methylation</keyword>
<evidence type="ECO:0008006" key="9">
    <source>
        <dbReference type="Google" id="ProtNLM"/>
    </source>
</evidence>
<keyword evidence="5 6" id="KW-0472">Membrane</keyword>
<feature type="transmembrane region" description="Helical" evidence="6">
    <location>
        <begin position="12"/>
        <end position="35"/>
    </location>
</feature>
<keyword evidence="4 6" id="KW-1133">Transmembrane helix</keyword>
<dbReference type="PANTHER" id="PTHR30093:SF44">
    <property type="entry name" value="TYPE II SECRETION SYSTEM CORE PROTEIN G"/>
    <property type="match status" value="1"/>
</dbReference>
<dbReference type="NCBIfam" id="TIGR02532">
    <property type="entry name" value="IV_pilin_GFxxxE"/>
    <property type="match status" value="1"/>
</dbReference>
<dbReference type="Proteomes" id="UP000228503">
    <property type="component" value="Unassembled WGS sequence"/>
</dbReference>
<evidence type="ECO:0000256" key="5">
    <source>
        <dbReference type="ARBA" id="ARBA00023136"/>
    </source>
</evidence>
<accession>A0A2M7TX33</accession>
<dbReference type="AlphaFoldDB" id="A0A2M7TX33"/>
<proteinExistence type="predicted"/>
<dbReference type="InterPro" id="IPR045584">
    <property type="entry name" value="Pilin-like"/>
</dbReference>
<name>A0A2M7TX33_9BACT</name>
<dbReference type="Gene3D" id="3.30.700.10">
    <property type="entry name" value="Glycoprotein, Type 4 Pilin"/>
    <property type="match status" value="1"/>
</dbReference>
<protein>
    <recommendedName>
        <fullName evidence="9">Type II secretion system protein GspG C-terminal domain-containing protein</fullName>
    </recommendedName>
</protein>
<evidence type="ECO:0000256" key="3">
    <source>
        <dbReference type="ARBA" id="ARBA00022692"/>
    </source>
</evidence>
<dbReference type="PRINTS" id="PR00813">
    <property type="entry name" value="BCTERIALGSPG"/>
</dbReference>
<organism evidence="7 8">
    <name type="scientific">Candidatus Roizmanbacteria bacterium CG_4_10_14_0_2_um_filter_39_13</name>
    <dbReference type="NCBI Taxonomy" id="1974825"/>
    <lineage>
        <taxon>Bacteria</taxon>
        <taxon>Candidatus Roizmaniibacteriota</taxon>
    </lineage>
</organism>
<sequence length="181" mass="20078">MTTKSKFGFTLIELIVVISIIGLLATVGITSYTNVQKAARDSKRISDFIELVDAMTVYNIDNNSYPGVDDYQGKHFSSSCSSDLSSDLLSKGYLNKIPSDPLDNANCTDNSDTAYFYGFDSAHCCEASYCISINKLETQDAYDQLEKKYSNRLTVYTGCNANIGKDCTTERQFHLCFVPNP</sequence>
<comment type="subcellular location">
    <subcellularLocation>
        <location evidence="1">Membrane</location>
        <topology evidence="1">Single-pass membrane protein</topology>
    </subcellularLocation>
</comment>
<dbReference type="GO" id="GO:0016020">
    <property type="term" value="C:membrane"/>
    <property type="evidence" value="ECO:0007669"/>
    <property type="project" value="UniProtKB-SubCell"/>
</dbReference>
<evidence type="ECO:0000256" key="4">
    <source>
        <dbReference type="ARBA" id="ARBA00022989"/>
    </source>
</evidence>
<reference evidence="8" key="1">
    <citation type="submission" date="2017-09" db="EMBL/GenBank/DDBJ databases">
        <title>Depth-based differentiation of microbial function through sediment-hosted aquifers and enrichment of novel symbionts in the deep terrestrial subsurface.</title>
        <authorList>
            <person name="Probst A.J."/>
            <person name="Ladd B."/>
            <person name="Jarett J.K."/>
            <person name="Geller-Mcgrath D.E."/>
            <person name="Sieber C.M.K."/>
            <person name="Emerson J.B."/>
            <person name="Anantharaman K."/>
            <person name="Thomas B.C."/>
            <person name="Malmstrom R."/>
            <person name="Stieglmeier M."/>
            <person name="Klingl A."/>
            <person name="Woyke T."/>
            <person name="Ryan C.M."/>
            <person name="Banfield J.F."/>
        </authorList>
    </citation>
    <scope>NUCLEOTIDE SEQUENCE [LARGE SCALE GENOMIC DNA]</scope>
</reference>
<dbReference type="InterPro" id="IPR000983">
    <property type="entry name" value="Bac_GSPG_pilin"/>
</dbReference>
<evidence type="ECO:0000256" key="2">
    <source>
        <dbReference type="ARBA" id="ARBA00022481"/>
    </source>
</evidence>
<dbReference type="PANTHER" id="PTHR30093">
    <property type="entry name" value="GENERAL SECRETION PATHWAY PROTEIN G"/>
    <property type="match status" value="1"/>
</dbReference>
<dbReference type="GO" id="GO:0015627">
    <property type="term" value="C:type II protein secretion system complex"/>
    <property type="evidence" value="ECO:0007669"/>
    <property type="project" value="InterPro"/>
</dbReference>
<dbReference type="Pfam" id="PF07963">
    <property type="entry name" value="N_methyl"/>
    <property type="match status" value="1"/>
</dbReference>
<evidence type="ECO:0000256" key="6">
    <source>
        <dbReference type="SAM" id="Phobius"/>
    </source>
</evidence>
<keyword evidence="3 6" id="KW-0812">Transmembrane</keyword>
<dbReference type="SUPFAM" id="SSF54523">
    <property type="entry name" value="Pili subunits"/>
    <property type="match status" value="1"/>
</dbReference>
<comment type="caution">
    <text evidence="7">The sequence shown here is derived from an EMBL/GenBank/DDBJ whole genome shotgun (WGS) entry which is preliminary data.</text>
</comment>
<evidence type="ECO:0000313" key="8">
    <source>
        <dbReference type="Proteomes" id="UP000228503"/>
    </source>
</evidence>
<evidence type="ECO:0000256" key="1">
    <source>
        <dbReference type="ARBA" id="ARBA00004167"/>
    </source>
</evidence>